<dbReference type="PROSITE" id="PS50213">
    <property type="entry name" value="FAS1"/>
    <property type="match status" value="2"/>
</dbReference>
<organism evidence="3 4">
    <name type="scientific">Spirosoma pollinicola</name>
    <dbReference type="NCBI Taxonomy" id="2057025"/>
    <lineage>
        <taxon>Bacteria</taxon>
        <taxon>Pseudomonadati</taxon>
        <taxon>Bacteroidota</taxon>
        <taxon>Cytophagia</taxon>
        <taxon>Cytophagales</taxon>
        <taxon>Cytophagaceae</taxon>
        <taxon>Spirosoma</taxon>
    </lineage>
</organism>
<gene>
    <name evidence="3" type="ORF">CWM47_22925</name>
</gene>
<evidence type="ECO:0000259" key="2">
    <source>
        <dbReference type="PROSITE" id="PS50213"/>
    </source>
</evidence>
<dbReference type="SUPFAM" id="SSF82153">
    <property type="entry name" value="FAS1 domain"/>
    <property type="match status" value="2"/>
</dbReference>
<sequence>MNASTVQFGRRASGILASLLVCFSVALTSCKDDENPTTTPPSGSSTITDLVVAGDQFTFLEAAVVKAGLTTTLSGTGPFTVFAPTDDAFRAAGFADAAAVSAVADTTLRRILLYHVLSGSYPASAIPSGQTALPTSLSANGTTYVTKAAATTGTGVSVNGARVITADIQASNGIVHAIDRVLMPATGNVLQVVQADTTLSLLGAAAARGGAAVVSALSGSTPLTVFAPTNAAFRATPYNTVAAINAAPVAALTAILTNHVVVNPGRAYSPTIVSGPITTFGTGSVTATVGTGTALTLLSPGNGGQVSNVLANTTGVQNRDITATNGVVHKIDRVLLP</sequence>
<evidence type="ECO:0000313" key="4">
    <source>
        <dbReference type="Proteomes" id="UP000232883"/>
    </source>
</evidence>
<dbReference type="OrthoDB" id="1119934at2"/>
<feature type="domain" description="FAS1" evidence="2">
    <location>
        <begin position="44"/>
        <end position="182"/>
    </location>
</feature>
<dbReference type="FunFam" id="2.30.180.10:FF:000032">
    <property type="entry name" value="Fasciclin domain-containing protein, putative"/>
    <property type="match status" value="1"/>
</dbReference>
<proteinExistence type="predicted"/>
<keyword evidence="4" id="KW-1185">Reference proteome</keyword>
<keyword evidence="1" id="KW-0732">Signal</keyword>
<dbReference type="AlphaFoldDB" id="A0A2K8ZC43"/>
<dbReference type="InterPro" id="IPR036378">
    <property type="entry name" value="FAS1_dom_sf"/>
</dbReference>
<feature type="domain" description="FAS1" evidence="2">
    <location>
        <begin position="186"/>
        <end position="335"/>
    </location>
</feature>
<dbReference type="Gene3D" id="2.30.180.10">
    <property type="entry name" value="FAS1 domain"/>
    <property type="match status" value="2"/>
</dbReference>
<dbReference type="RefSeq" id="WP_100994002.1">
    <property type="nucleotide sequence ID" value="NZ_CP025096.1"/>
</dbReference>
<dbReference type="Proteomes" id="UP000232883">
    <property type="component" value="Chromosome"/>
</dbReference>
<evidence type="ECO:0000313" key="3">
    <source>
        <dbReference type="EMBL" id="AUD07435.1"/>
    </source>
</evidence>
<dbReference type="Pfam" id="PF02469">
    <property type="entry name" value="Fasciclin"/>
    <property type="match status" value="2"/>
</dbReference>
<protein>
    <submittedName>
        <fullName evidence="3">Fasciclin</fullName>
    </submittedName>
</protein>
<dbReference type="EMBL" id="CP025096">
    <property type="protein sequence ID" value="AUD07435.1"/>
    <property type="molecule type" value="Genomic_DNA"/>
</dbReference>
<dbReference type="SMART" id="SM00554">
    <property type="entry name" value="FAS1"/>
    <property type="match status" value="2"/>
</dbReference>
<dbReference type="GO" id="GO:0005615">
    <property type="term" value="C:extracellular space"/>
    <property type="evidence" value="ECO:0007669"/>
    <property type="project" value="TreeGrafter"/>
</dbReference>
<feature type="chain" id="PRO_5014616607" evidence="1">
    <location>
        <begin position="29"/>
        <end position="337"/>
    </location>
</feature>
<dbReference type="InterPro" id="IPR050904">
    <property type="entry name" value="Adhesion/Biosynth-related"/>
</dbReference>
<accession>A0A2K8ZC43</accession>
<dbReference type="InterPro" id="IPR000782">
    <property type="entry name" value="FAS1_domain"/>
</dbReference>
<dbReference type="PANTHER" id="PTHR10900:SF77">
    <property type="entry name" value="FI19380P1"/>
    <property type="match status" value="1"/>
</dbReference>
<reference evidence="3 4" key="1">
    <citation type="submission" date="2017-11" db="EMBL/GenBank/DDBJ databases">
        <title>Taxonomic description and genome sequences of Spirosoma HA7 sp. nov., isolated from pollen microhabitat of Corylus avellana.</title>
        <authorList>
            <person name="Ambika Manirajan B."/>
            <person name="Suarez C."/>
            <person name="Ratering S."/>
            <person name="Geissler-Plaum R."/>
            <person name="Cardinale M."/>
            <person name="Sylvia S."/>
        </authorList>
    </citation>
    <scope>NUCLEOTIDE SEQUENCE [LARGE SCALE GENOMIC DNA]</scope>
    <source>
        <strain evidence="3 4">HA7</strain>
    </source>
</reference>
<dbReference type="KEGG" id="spir:CWM47_22925"/>
<dbReference type="PANTHER" id="PTHR10900">
    <property type="entry name" value="PERIOSTIN-RELATED"/>
    <property type="match status" value="1"/>
</dbReference>
<name>A0A2K8ZC43_9BACT</name>
<evidence type="ECO:0000256" key="1">
    <source>
        <dbReference type="SAM" id="SignalP"/>
    </source>
</evidence>
<feature type="signal peptide" evidence="1">
    <location>
        <begin position="1"/>
        <end position="28"/>
    </location>
</feature>